<organism evidence="1 2">
    <name type="scientific">Scortum barcoo</name>
    <name type="common">barcoo grunter</name>
    <dbReference type="NCBI Taxonomy" id="214431"/>
    <lineage>
        <taxon>Eukaryota</taxon>
        <taxon>Metazoa</taxon>
        <taxon>Chordata</taxon>
        <taxon>Craniata</taxon>
        <taxon>Vertebrata</taxon>
        <taxon>Euteleostomi</taxon>
        <taxon>Actinopterygii</taxon>
        <taxon>Neopterygii</taxon>
        <taxon>Teleostei</taxon>
        <taxon>Neoteleostei</taxon>
        <taxon>Acanthomorphata</taxon>
        <taxon>Eupercaria</taxon>
        <taxon>Centrarchiformes</taxon>
        <taxon>Terapontoidei</taxon>
        <taxon>Terapontidae</taxon>
        <taxon>Scortum</taxon>
    </lineage>
</organism>
<evidence type="ECO:0000313" key="2">
    <source>
        <dbReference type="Proteomes" id="UP000831701"/>
    </source>
</evidence>
<comment type="caution">
    <text evidence="1">The sequence shown here is derived from an EMBL/GenBank/DDBJ whole genome shotgun (WGS) entry which is preliminary data.</text>
</comment>
<proteinExistence type="predicted"/>
<dbReference type="EMBL" id="CM041533">
    <property type="protein sequence ID" value="KAI3375021.1"/>
    <property type="molecule type" value="Genomic_DNA"/>
</dbReference>
<gene>
    <name evidence="1" type="ORF">L3Q82_021067</name>
</gene>
<accession>A0ACB8X522</accession>
<evidence type="ECO:0000313" key="1">
    <source>
        <dbReference type="EMBL" id="KAI3375021.1"/>
    </source>
</evidence>
<protein>
    <submittedName>
        <fullName evidence="1">Uncharacterized protein</fullName>
    </submittedName>
</protein>
<sequence length="435" mass="49424">MGQEKVVDSYLASELEVSGLDSDIYCKLPKISVQHKMPVNISNIPRQQDLEKWPHLKHIYLPEIDADVEILIGMNVPRALEPLEVVRSMGGGPYAVKTMLGWTANGPIGDCSDSPGYSSVVTINRISAITLDELWNQQFKTDFPENSQNEVPGMSRESARHRFGAQRYIPQHGIYHPQKGKFGVVFDCGASFKGSSLNAHLLQGPDLTSTLIGVFIRFRKEPIVPMSDIEAMFHQVLMPLEDADLLRFLWWPDGDFSQCMEEYRMVSISLGLHFPQAVLTLLFGYAEDNKELFSQQVFETIMHSFYVDDLLVSVASEQEAISMYRDLRVICAKGGFHLTKWISNRLRIWIWTTTSYQWMGVRWCVQSDTFRFSIIFQDRTLTRRGILSTVSSFYDPLGILALVVFTAKRILQGLYGQIVEKGAEDAATRLCFLVR</sequence>
<name>A0ACB8X522_9TELE</name>
<keyword evidence="2" id="KW-1185">Reference proteome</keyword>
<dbReference type="Proteomes" id="UP000831701">
    <property type="component" value="Chromosome 3"/>
</dbReference>
<reference evidence="1" key="1">
    <citation type="submission" date="2022-04" db="EMBL/GenBank/DDBJ databases">
        <title>Jade perch genome.</title>
        <authorList>
            <person name="Chao B."/>
        </authorList>
    </citation>
    <scope>NUCLEOTIDE SEQUENCE</scope>
    <source>
        <strain evidence="1">CB-2022</strain>
    </source>
</reference>